<name>A0AA39H9V2_9BILA</name>
<evidence type="ECO:0000259" key="2">
    <source>
        <dbReference type="PROSITE" id="PS50041"/>
    </source>
</evidence>
<accession>A0AA39H9V2</accession>
<keyword evidence="1" id="KW-1015">Disulfide bond</keyword>
<dbReference type="InterPro" id="IPR006342">
    <property type="entry name" value="FkbM_mtfrase"/>
</dbReference>
<dbReference type="Pfam" id="PF05050">
    <property type="entry name" value="Methyltransf_21"/>
    <property type="match status" value="1"/>
</dbReference>
<gene>
    <name evidence="3" type="ORF">QR680_016050</name>
</gene>
<evidence type="ECO:0000256" key="1">
    <source>
        <dbReference type="ARBA" id="ARBA00023157"/>
    </source>
</evidence>
<dbReference type="InterPro" id="IPR016187">
    <property type="entry name" value="CTDL_fold"/>
</dbReference>
<dbReference type="InterPro" id="IPR016186">
    <property type="entry name" value="C-type_lectin-like/link_sf"/>
</dbReference>
<dbReference type="PROSITE" id="PS00615">
    <property type="entry name" value="C_TYPE_LECTIN_1"/>
    <property type="match status" value="1"/>
</dbReference>
<dbReference type="PANTHER" id="PTHR22989:SF3">
    <property type="entry name" value="METHYLTRANSFERASE FKBM DOMAIN-CONTAINING PROTEIN"/>
    <property type="match status" value="1"/>
</dbReference>
<evidence type="ECO:0000313" key="3">
    <source>
        <dbReference type="EMBL" id="KAK0401918.1"/>
    </source>
</evidence>
<organism evidence="3 4">
    <name type="scientific">Steinernema hermaphroditum</name>
    <dbReference type="NCBI Taxonomy" id="289476"/>
    <lineage>
        <taxon>Eukaryota</taxon>
        <taxon>Metazoa</taxon>
        <taxon>Ecdysozoa</taxon>
        <taxon>Nematoda</taxon>
        <taxon>Chromadorea</taxon>
        <taxon>Rhabditida</taxon>
        <taxon>Tylenchina</taxon>
        <taxon>Panagrolaimomorpha</taxon>
        <taxon>Strongyloidoidea</taxon>
        <taxon>Steinernematidae</taxon>
        <taxon>Steinernema</taxon>
    </lineage>
</organism>
<dbReference type="CDD" id="cd00037">
    <property type="entry name" value="CLECT"/>
    <property type="match status" value="1"/>
</dbReference>
<dbReference type="InterPro" id="IPR018378">
    <property type="entry name" value="C-type_lectin_CS"/>
</dbReference>
<dbReference type="PROSITE" id="PS50041">
    <property type="entry name" value="C_TYPE_LECTIN_2"/>
    <property type="match status" value="1"/>
</dbReference>
<dbReference type="EMBL" id="JAUCMV010000004">
    <property type="protein sequence ID" value="KAK0401918.1"/>
    <property type="molecule type" value="Genomic_DNA"/>
</dbReference>
<feature type="domain" description="C-type lectin" evidence="2">
    <location>
        <begin position="230"/>
        <end position="343"/>
    </location>
</feature>
<dbReference type="InterPro" id="IPR001304">
    <property type="entry name" value="C-type_lectin-like"/>
</dbReference>
<sequence>MTNLSTIDVWQKLDHIVAVCEELSNFNMSAFVALQNRDEIKYHLPSENLSDECIVLSIGVGLDINAEQALLKVQHHCKFIGSDPTVEGNQKLYETIGEFFPYAIGNESTEVESIIINGFDTQYRREKVKTMGFVNFIKKHVKQQLIDQIFFDAEYAEYRLFDYFLSGSSLSAAQIAVCQINVEVHDPSDVQMEEFVAFLRTLLQEQHYAFFKVFKPRRPRTPRRPRSSWRKAEGGYLPDIQSAAENSFVRLIAFQGADQRWGWLPWIGAYTDTPGTPSNDQLQWQWEDGMPMTYTNWCPMNPSGYWERCVQMLSDNCPICGNQFRMGCWNNIGCESQLPYVCKRPTN</sequence>
<dbReference type="AlphaFoldDB" id="A0AA39H9V2"/>
<dbReference type="PANTHER" id="PTHR22989">
    <property type="entry name" value="UNCHARACTERIZED DUF13 C.ELEGANS"/>
    <property type="match status" value="1"/>
</dbReference>
<protein>
    <recommendedName>
        <fullName evidence="2">C-type lectin domain-containing protein</fullName>
    </recommendedName>
</protein>
<keyword evidence="4" id="KW-1185">Reference proteome</keyword>
<comment type="caution">
    <text evidence="3">The sequence shown here is derived from an EMBL/GenBank/DDBJ whole genome shotgun (WGS) entry which is preliminary data.</text>
</comment>
<reference evidence="3" key="1">
    <citation type="submission" date="2023-06" db="EMBL/GenBank/DDBJ databases">
        <title>Genomic analysis of the entomopathogenic nematode Steinernema hermaphroditum.</title>
        <authorList>
            <person name="Schwarz E.M."/>
            <person name="Heppert J.K."/>
            <person name="Baniya A."/>
            <person name="Schwartz H.T."/>
            <person name="Tan C.-H."/>
            <person name="Antoshechkin I."/>
            <person name="Sternberg P.W."/>
            <person name="Goodrich-Blair H."/>
            <person name="Dillman A.R."/>
        </authorList>
    </citation>
    <scope>NUCLEOTIDE SEQUENCE</scope>
    <source>
        <strain evidence="3">PS9179</strain>
        <tissue evidence="3">Whole animal</tissue>
    </source>
</reference>
<evidence type="ECO:0000313" key="4">
    <source>
        <dbReference type="Proteomes" id="UP001175271"/>
    </source>
</evidence>
<dbReference type="Gene3D" id="3.10.100.10">
    <property type="entry name" value="Mannose-Binding Protein A, subunit A"/>
    <property type="match status" value="1"/>
</dbReference>
<dbReference type="SUPFAM" id="SSF56436">
    <property type="entry name" value="C-type lectin-like"/>
    <property type="match status" value="1"/>
</dbReference>
<dbReference type="SMART" id="SM00034">
    <property type="entry name" value="CLECT"/>
    <property type="match status" value="1"/>
</dbReference>
<dbReference type="Proteomes" id="UP001175271">
    <property type="component" value="Unassembled WGS sequence"/>
</dbReference>
<proteinExistence type="predicted"/>
<dbReference type="Pfam" id="PF00059">
    <property type="entry name" value="Lectin_C"/>
    <property type="match status" value="1"/>
</dbReference>